<accession>A0A7S0CWL0</accession>
<evidence type="ECO:0000256" key="1">
    <source>
        <dbReference type="SAM" id="MobiDB-lite"/>
    </source>
</evidence>
<proteinExistence type="predicted"/>
<name>A0A7S0CWL0_9EUKA</name>
<organism evidence="2">
    <name type="scientific">Amorphochlora amoebiformis</name>
    <dbReference type="NCBI Taxonomy" id="1561963"/>
    <lineage>
        <taxon>Eukaryota</taxon>
        <taxon>Sar</taxon>
        <taxon>Rhizaria</taxon>
        <taxon>Cercozoa</taxon>
        <taxon>Chlorarachniophyceae</taxon>
        <taxon>Amorphochlora</taxon>
    </lineage>
</organism>
<feature type="compositionally biased region" description="Low complexity" evidence="1">
    <location>
        <begin position="154"/>
        <end position="164"/>
    </location>
</feature>
<feature type="region of interest" description="Disordered" evidence="1">
    <location>
        <begin position="154"/>
        <end position="193"/>
    </location>
</feature>
<sequence>MSFAALLALNQAQIEKEPRNIGTTKCVKSLFARSSTLNSEGKTATNQRKQLDFSCQSNRDVRDERLRLPKLPCRRKKQDTSICNGSIPWRQRKRTQTSKGQAGVKLIKVADLKASLRSLSRTQEYDEDTSITDIMTTKDNQTGTSFPALFHQSISSTSVPSKSSTGKRDFHEAGPQRQVELTNSGSLQKDKSVSAPCDPYDDIYRAIVSSPSMKTVHNLSLIDMRLAALRNGLLVSRAKNVIGLQLVLEISFASSYYL</sequence>
<protein>
    <submittedName>
        <fullName evidence="2">Uncharacterized protein</fullName>
    </submittedName>
</protein>
<evidence type="ECO:0000313" key="2">
    <source>
        <dbReference type="EMBL" id="CAD8436305.1"/>
    </source>
</evidence>
<dbReference type="AlphaFoldDB" id="A0A7S0CWL0"/>
<gene>
    <name evidence="2" type="ORF">LAMO00422_LOCUS3945</name>
</gene>
<dbReference type="EMBL" id="HBEM01005628">
    <property type="protein sequence ID" value="CAD8436305.1"/>
    <property type="molecule type" value="Transcribed_RNA"/>
</dbReference>
<reference evidence="2" key="1">
    <citation type="submission" date="2021-01" db="EMBL/GenBank/DDBJ databases">
        <authorList>
            <person name="Corre E."/>
            <person name="Pelletier E."/>
            <person name="Niang G."/>
            <person name="Scheremetjew M."/>
            <person name="Finn R."/>
            <person name="Kale V."/>
            <person name="Holt S."/>
            <person name="Cochrane G."/>
            <person name="Meng A."/>
            <person name="Brown T."/>
            <person name="Cohen L."/>
        </authorList>
    </citation>
    <scope>NUCLEOTIDE SEQUENCE</scope>
    <source>
        <strain evidence="2">CCMP2058</strain>
    </source>
</reference>